<sequence>MNLQVVNNANTINSREVAKMIGKRHDNLVRGIDAYIKYISETPKLSSDDIGQNPKLGSDITYAGQTSKLSSDDFFIESSYETGTGKSYKCYELTKMGCEMVANKMTGAKGVQFTATYVKRFNELEANENKKMAFYIPQTRAEALRLAADLEEENQQLKIENQIQTQRIAEYEPKVAYYDKILKSKSLMTVTQIAADYDLTAQKLNAILKEERVQHKVGGQWILYKNHMNNAYTKSEAIQITHSDGRPDTKLNTKWTQKGRLFIHEILGNRGIKAVIDKEYEPV</sequence>
<comment type="caution">
    <text evidence="3">The sequence shown here is derived from an EMBL/GenBank/DDBJ whole genome shotgun (WGS) entry which is preliminary data.</text>
</comment>
<evidence type="ECO:0000313" key="4">
    <source>
        <dbReference type="Proteomes" id="UP000553016"/>
    </source>
</evidence>
<dbReference type="InterPro" id="IPR014054">
    <property type="entry name" value="Phage_regulatory_Rha"/>
</dbReference>
<accession>A0A842ET39</accession>
<evidence type="ECO:0000313" key="3">
    <source>
        <dbReference type="EMBL" id="MBC2239804.1"/>
    </source>
</evidence>
<dbReference type="Pfam" id="PF09669">
    <property type="entry name" value="Phage_pRha"/>
    <property type="match status" value="1"/>
</dbReference>
<feature type="coiled-coil region" evidence="1">
    <location>
        <begin position="140"/>
        <end position="167"/>
    </location>
</feature>
<organism evidence="3 4">
    <name type="scientific">Listeria booriae</name>
    <dbReference type="NCBI Taxonomy" id="1552123"/>
    <lineage>
        <taxon>Bacteria</taxon>
        <taxon>Bacillati</taxon>
        <taxon>Bacillota</taxon>
        <taxon>Bacilli</taxon>
        <taxon>Bacillales</taxon>
        <taxon>Listeriaceae</taxon>
        <taxon>Listeria</taxon>
    </lineage>
</organism>
<evidence type="ECO:0000259" key="2">
    <source>
        <dbReference type="Pfam" id="PF03374"/>
    </source>
</evidence>
<gene>
    <name evidence="3" type="ORF">HCB35_04900</name>
</gene>
<dbReference type="InterPro" id="IPR005039">
    <property type="entry name" value="Ant_C"/>
</dbReference>
<dbReference type="AlphaFoldDB" id="A0A842ET39"/>
<dbReference type="Proteomes" id="UP000553016">
    <property type="component" value="Unassembled WGS sequence"/>
</dbReference>
<evidence type="ECO:0000256" key="1">
    <source>
        <dbReference type="SAM" id="Coils"/>
    </source>
</evidence>
<dbReference type="EMBL" id="JAARZA010000002">
    <property type="protein sequence ID" value="MBC2239804.1"/>
    <property type="molecule type" value="Genomic_DNA"/>
</dbReference>
<dbReference type="GO" id="GO:0003677">
    <property type="term" value="F:DNA binding"/>
    <property type="evidence" value="ECO:0007669"/>
    <property type="project" value="InterPro"/>
</dbReference>
<feature type="domain" description="Antirepressor protein C-terminal" evidence="2">
    <location>
        <begin position="166"/>
        <end position="268"/>
    </location>
</feature>
<keyword evidence="1" id="KW-0175">Coiled coil</keyword>
<protein>
    <submittedName>
        <fullName evidence="3">Rha family transcriptional regulator</fullName>
    </submittedName>
</protein>
<proteinExistence type="predicted"/>
<dbReference type="RefSeq" id="WP_185540231.1">
    <property type="nucleotide sequence ID" value="NZ_JAARZA010000002.1"/>
</dbReference>
<reference evidence="3 4" key="1">
    <citation type="submission" date="2020-03" db="EMBL/GenBank/DDBJ databases">
        <title>Soil Listeria distribution.</title>
        <authorList>
            <person name="Liao J."/>
            <person name="Wiedmann M."/>
        </authorList>
    </citation>
    <scope>NUCLEOTIDE SEQUENCE [LARGE SCALE GENOMIC DNA]</scope>
    <source>
        <strain evidence="3 4">FSL L7-0149</strain>
    </source>
</reference>
<name>A0A842ET39_9LIST</name>
<dbReference type="Pfam" id="PF03374">
    <property type="entry name" value="ANT"/>
    <property type="match status" value="1"/>
</dbReference>